<dbReference type="SUPFAM" id="SSF81296">
    <property type="entry name" value="E set domains"/>
    <property type="match status" value="2"/>
</dbReference>
<comment type="caution">
    <text evidence="12">Lacks conserved residue(s) required for the propagation of feature annotation.</text>
</comment>
<evidence type="ECO:0000256" key="5">
    <source>
        <dbReference type="ARBA" id="ARBA00022729"/>
    </source>
</evidence>
<dbReference type="SUPFAM" id="SSF103575">
    <property type="entry name" value="Plexin repeat"/>
    <property type="match status" value="1"/>
</dbReference>
<evidence type="ECO:0000313" key="16">
    <source>
        <dbReference type="Proteomes" id="UP000024404"/>
    </source>
</evidence>
<evidence type="ECO:0000256" key="4">
    <source>
        <dbReference type="ARBA" id="ARBA00022692"/>
    </source>
</evidence>
<evidence type="ECO:0000256" key="8">
    <source>
        <dbReference type="ARBA" id="ARBA00022989"/>
    </source>
</evidence>
<keyword evidence="7" id="KW-0524">Neurogenesis</keyword>
<evidence type="ECO:0000259" key="14">
    <source>
        <dbReference type="PROSITE" id="PS51004"/>
    </source>
</evidence>
<dbReference type="SMART" id="SM00429">
    <property type="entry name" value="IPT"/>
    <property type="match status" value="3"/>
</dbReference>
<dbReference type="InterPro" id="IPR046800">
    <property type="entry name" value="Plexin_RBD"/>
</dbReference>
<dbReference type="Gene3D" id="2.130.10.10">
    <property type="entry name" value="YVTN repeat-like/Quinoprotein amine dehydrogenase"/>
    <property type="match status" value="1"/>
</dbReference>
<evidence type="ECO:0000256" key="1">
    <source>
        <dbReference type="ARBA" id="ARBA00004162"/>
    </source>
</evidence>
<comment type="similarity">
    <text evidence="2">Belongs to the plexin family.</text>
</comment>
<accession>A0A8R1TTV1</accession>
<comment type="subcellular location">
    <subcellularLocation>
        <location evidence="1">Cell membrane</location>
        <topology evidence="1">Single-pass membrane protein</topology>
    </subcellularLocation>
</comment>
<dbReference type="GO" id="GO:0030334">
    <property type="term" value="P:regulation of cell migration"/>
    <property type="evidence" value="ECO:0007669"/>
    <property type="project" value="TreeGrafter"/>
</dbReference>
<dbReference type="GO" id="GO:0097374">
    <property type="term" value="P:sensory neuron axon guidance"/>
    <property type="evidence" value="ECO:0007669"/>
    <property type="project" value="TreeGrafter"/>
</dbReference>
<keyword evidence="3" id="KW-1003">Cell membrane</keyword>
<dbReference type="Pfam" id="PF01833">
    <property type="entry name" value="TIG"/>
    <property type="match status" value="2"/>
</dbReference>
<dbReference type="Proteomes" id="UP000024404">
    <property type="component" value="Unassembled WGS sequence"/>
</dbReference>
<evidence type="ECO:0000256" key="12">
    <source>
        <dbReference type="PROSITE-ProRule" id="PRU00352"/>
    </source>
</evidence>
<dbReference type="Gene3D" id="2.60.40.10">
    <property type="entry name" value="Immunoglobulins"/>
    <property type="match status" value="3"/>
</dbReference>
<dbReference type="GO" id="GO:0007413">
    <property type="term" value="P:axonal fasciculation"/>
    <property type="evidence" value="ECO:0007669"/>
    <property type="project" value="EnsemblMetazoa"/>
</dbReference>
<evidence type="ECO:0000256" key="11">
    <source>
        <dbReference type="ARBA" id="ARBA00023180"/>
    </source>
</evidence>
<dbReference type="InterPro" id="IPR008936">
    <property type="entry name" value="Rho_GTPase_activation_prot"/>
</dbReference>
<evidence type="ECO:0000256" key="9">
    <source>
        <dbReference type="ARBA" id="ARBA00023136"/>
    </source>
</evidence>
<dbReference type="InterPro" id="IPR002909">
    <property type="entry name" value="IPT_dom"/>
</dbReference>
<keyword evidence="11" id="KW-0325">Glycoprotein</keyword>
<dbReference type="GO" id="GO:0009792">
    <property type="term" value="P:embryo development ending in birth or egg hatching"/>
    <property type="evidence" value="ECO:0007669"/>
    <property type="project" value="EnsemblMetazoa"/>
</dbReference>
<evidence type="ECO:0000313" key="15">
    <source>
        <dbReference type="EnsemblMetazoa" id="OVOC5047.1"/>
    </source>
</evidence>
<name>A0A8R1TTV1_ONCVO</name>
<feature type="domain" description="Sema" evidence="14">
    <location>
        <begin position="21"/>
        <end position="456"/>
    </location>
</feature>
<evidence type="ECO:0000256" key="13">
    <source>
        <dbReference type="SAM" id="Phobius"/>
    </source>
</evidence>
<keyword evidence="8 13" id="KW-1133">Transmembrane helix</keyword>
<keyword evidence="6" id="KW-0677">Repeat</keyword>
<dbReference type="InterPro" id="IPR013783">
    <property type="entry name" value="Ig-like_fold"/>
</dbReference>
<dbReference type="GO" id="GO:0002116">
    <property type="term" value="C:semaphorin receptor complex"/>
    <property type="evidence" value="ECO:0007669"/>
    <property type="project" value="TreeGrafter"/>
</dbReference>
<reference evidence="16" key="1">
    <citation type="submission" date="2013-10" db="EMBL/GenBank/DDBJ databases">
        <title>Genome sequencing of Onchocerca volvulus.</title>
        <authorList>
            <person name="Cotton J."/>
            <person name="Tsai J."/>
            <person name="Stanley E."/>
            <person name="Tracey A."/>
            <person name="Holroyd N."/>
            <person name="Lustigman S."/>
            <person name="Berriman M."/>
        </authorList>
    </citation>
    <scope>NUCLEOTIDE SEQUENCE</scope>
</reference>
<reference evidence="15" key="2">
    <citation type="submission" date="2022-06" db="UniProtKB">
        <authorList>
            <consortium name="EnsemblMetazoa"/>
        </authorList>
    </citation>
    <scope>IDENTIFICATION</scope>
</reference>
<dbReference type="InterPro" id="IPR015943">
    <property type="entry name" value="WD40/YVTN_repeat-like_dom_sf"/>
</dbReference>
<dbReference type="InterPro" id="IPR016201">
    <property type="entry name" value="PSI"/>
</dbReference>
<dbReference type="GO" id="GO:0008360">
    <property type="term" value="P:regulation of cell shape"/>
    <property type="evidence" value="ECO:0007669"/>
    <property type="project" value="TreeGrafter"/>
</dbReference>
<dbReference type="PROSITE" id="PS51004">
    <property type="entry name" value="SEMA"/>
    <property type="match status" value="1"/>
</dbReference>
<dbReference type="EnsemblMetazoa" id="OVOC5047.1">
    <property type="protein sequence ID" value="OVOC5047.1"/>
    <property type="gene ID" value="WBGene00241856"/>
</dbReference>
<evidence type="ECO:0000256" key="2">
    <source>
        <dbReference type="ARBA" id="ARBA00010297"/>
    </source>
</evidence>
<dbReference type="InterPro" id="IPR031148">
    <property type="entry name" value="Plexin"/>
</dbReference>
<evidence type="ECO:0000256" key="7">
    <source>
        <dbReference type="ARBA" id="ARBA00022902"/>
    </source>
</evidence>
<dbReference type="InterPro" id="IPR002165">
    <property type="entry name" value="Plexin_repeat"/>
</dbReference>
<dbReference type="GO" id="GO:0008045">
    <property type="term" value="P:motor neuron axon guidance"/>
    <property type="evidence" value="ECO:0007669"/>
    <property type="project" value="TreeGrafter"/>
</dbReference>
<keyword evidence="9 13" id="KW-0472">Membrane</keyword>
<keyword evidence="5" id="KW-0732">Signal</keyword>
<evidence type="ECO:0000256" key="3">
    <source>
        <dbReference type="ARBA" id="ARBA00022475"/>
    </source>
</evidence>
<dbReference type="AlphaFoldDB" id="A0A8R1TTV1"/>
<dbReference type="InterPro" id="IPR013548">
    <property type="entry name" value="Plexin_cytoplasmic_RasGAP_dom"/>
</dbReference>
<sequence>MIISNFFRTRRFQDLKLQDVQMVIFVTILSIIIKVLWARKLIAANELQAEIFHFDIIEEQVYVSSVNHLSILDLKDLKVLKHRRIGPQLDSPLCNYDSSSCLPGATLSLTDCVTKIMHTLPGGRLIICATMKQGICQIRSTNDLTILSNSSITVAPSDISATCVSLVDSNGNLYVAATVTNDSPYRESLPLVSTREPPNYDIIGAGSLEGEAAVHVRAEYRSRFRVYFVAAFFHEHYVYYLSIQNKYPPNERPLFIVSKLIRICRDEHRYISYGEIEIQCNGTDNDNYNRTTAASLVDDKLIVAFTDENSQHSAICVYKMQKIKLAFWHNMVRCRVGTNTVGLPHIGRDNNCINKSHLPLSKNTCAMGVGGNIKCGQIANCKLDMIIKSMDVLLFFDTLIVIIGTQNAFIIQLRRKRLSFSKYEELRIGVPITATKFIDDRYYLIVAGSKILKYSISDCETFKTCSECTTEHDLLCSWCFLRGVCTERARCTSAIITDNCPVFDPPVPLTLSSAVKNVSVLFPVRGIQLKMESEYICTFENVTAKGQWTVKVSIYYNESKIPIITQELQMFNCSSYNFCVLCMSSSWSCQWCEMENICLALHEKCQGNAISVCPQIDPIVRNKMITAVNSNQMITMQMLHISDQEQSHLACRFHYRGITVIRNASLKKSMLSCDPWNYTLNRNVSQINLQLEVLKNGIVIDKSSVTIYNCDLMASDCSTCLSLDPSWKCAWCDGTCQFSIHCQQSAIWQSPDLICGRPIIDTFEPQSGPMEGGTRIEIRGRDLGSSLGEIKGRVFVAGSKCEVIEFEIASRILCEVNTGTGSGSVHLRLGQTGRRFANSIMLYEFVDPQPLSLYPSFGPLSGGTKLTIYGSNLDIGSNTSVLIGIYPCKVLQRSLLPSSITCLTSQSDKTGIYRTIQVSIDRSIRIFHGIFEYRSDPIVEGIHPKETFQSGGRVIEGKNLNSILNAKMFIKYANSEEGAISELSDCHVHNSTLMRCLSPRVFLSSSILLSTTTRWPVAFVMDGVQSVRDFGGRIQLSIVSDPQFVPFKSVRIHKPEQLLLLEGNRLSLAATAEEYQIIIGTSQCIVVLLEAEQLFCRAPQTEPEAMDEKGNVIDGGRPLVVVILGTTRYELGFVEYEVSFRVSMMRLVALLFITACLFVIGLLFYVLYRSKNQRKREYKRIQMKMEELEFSVRNECKQAFAELQIGVTDLKITTDNQSIPFHNKIQSYIRILFRNITLHNDLLHGQQILNSSLSFGGISSTLPEFKYLLRNTQFLLKLVEMVDSDVYYTLEDKCALSSLVIGSLLDDMRHCTEVVFAILNHHILLSLKKCEPHIIFRQSGSLAEQIFTIWFTLCFMEYLKDGPGQSMYLLYKALKYQIERGPVDAITGDARYSLNESKLLRRPLNVTSMQLLVISLDNFNQSPIIFQALSCDTITQVKKKLLDTIYFNEPFSARLSVDQFHLEWKCSEHCTIILTNDDGLEEGKIKKLKCLDDYNIKENTLLIMKPINTISHQSTSTHPVQYYHLEQPLSTENCTGKENHIANTSMPEIFLTRLLTSKRIVQKYLDGFMESIIYANGKECPSLLLFVFHTFDEIATRNNFTNETAVRSWKVNIWILRFWVNILTNIDYVLDVERIPAVDSSLAVIAQTLVDAFSNANYKFEKESPSSKLLFAKDIKRYRIQVTNFFRIVAASPRLSIEAFHSYFATLTENLCHQAMHCALQNDLCEWVRSNGISLLKQLSTDQCAETRGIMECLKYLLSHNETDMNRICSAIQFE</sequence>
<dbReference type="SUPFAM" id="SSF101912">
    <property type="entry name" value="Sema domain"/>
    <property type="match status" value="1"/>
</dbReference>
<evidence type="ECO:0000256" key="10">
    <source>
        <dbReference type="ARBA" id="ARBA00023157"/>
    </source>
</evidence>
<dbReference type="GO" id="GO:0050772">
    <property type="term" value="P:positive regulation of axonogenesis"/>
    <property type="evidence" value="ECO:0007669"/>
    <property type="project" value="TreeGrafter"/>
</dbReference>
<dbReference type="SUPFAM" id="SSF48350">
    <property type="entry name" value="GTPase activation domain, GAP"/>
    <property type="match status" value="1"/>
</dbReference>
<dbReference type="EMBL" id="CMVM020000148">
    <property type="status" value="NOT_ANNOTATED_CDS"/>
    <property type="molecule type" value="Genomic_DNA"/>
</dbReference>
<feature type="transmembrane region" description="Helical" evidence="13">
    <location>
        <begin position="1147"/>
        <end position="1168"/>
    </location>
</feature>
<dbReference type="GO" id="GO:0005886">
    <property type="term" value="C:plasma membrane"/>
    <property type="evidence" value="ECO:0007669"/>
    <property type="project" value="UniProtKB-SubCell"/>
</dbReference>
<dbReference type="GO" id="GO:0031252">
    <property type="term" value="C:cell leading edge"/>
    <property type="evidence" value="ECO:0007669"/>
    <property type="project" value="EnsemblMetazoa"/>
</dbReference>
<dbReference type="CDD" id="cd01179">
    <property type="entry name" value="IPT_plexin_repeat2"/>
    <property type="match status" value="1"/>
</dbReference>
<keyword evidence="4 13" id="KW-0812">Transmembrane</keyword>
<dbReference type="GO" id="GO:0017154">
    <property type="term" value="F:semaphorin receptor activity"/>
    <property type="evidence" value="ECO:0007669"/>
    <property type="project" value="EnsemblMetazoa"/>
</dbReference>
<feature type="transmembrane region" description="Helical" evidence="13">
    <location>
        <begin position="20"/>
        <end position="37"/>
    </location>
</feature>
<dbReference type="GO" id="GO:1902667">
    <property type="term" value="P:regulation of axon guidance"/>
    <property type="evidence" value="ECO:0007669"/>
    <property type="project" value="EnsemblMetazoa"/>
</dbReference>
<dbReference type="SMART" id="SM00630">
    <property type="entry name" value="Sema"/>
    <property type="match status" value="1"/>
</dbReference>
<dbReference type="GO" id="GO:0007162">
    <property type="term" value="P:negative regulation of cell adhesion"/>
    <property type="evidence" value="ECO:0007669"/>
    <property type="project" value="TreeGrafter"/>
</dbReference>
<evidence type="ECO:0000256" key="6">
    <source>
        <dbReference type="ARBA" id="ARBA00022737"/>
    </source>
</evidence>
<organism evidence="15 16">
    <name type="scientific">Onchocerca volvulus</name>
    <dbReference type="NCBI Taxonomy" id="6282"/>
    <lineage>
        <taxon>Eukaryota</taxon>
        <taxon>Metazoa</taxon>
        <taxon>Ecdysozoa</taxon>
        <taxon>Nematoda</taxon>
        <taxon>Chromadorea</taxon>
        <taxon>Rhabditida</taxon>
        <taxon>Spirurina</taxon>
        <taxon>Spiruromorpha</taxon>
        <taxon>Filarioidea</taxon>
        <taxon>Onchocercidae</taxon>
        <taxon>Onchocerca</taxon>
    </lineage>
</organism>
<dbReference type="GO" id="GO:0002119">
    <property type="term" value="P:nematode larval development"/>
    <property type="evidence" value="ECO:0007669"/>
    <property type="project" value="EnsemblMetazoa"/>
</dbReference>
<dbReference type="PANTHER" id="PTHR22625">
    <property type="entry name" value="PLEXIN"/>
    <property type="match status" value="1"/>
</dbReference>
<dbReference type="InterPro" id="IPR001627">
    <property type="entry name" value="Semap_dom"/>
</dbReference>
<proteinExistence type="inferred from homology"/>
<dbReference type="PANTHER" id="PTHR22625:SF44">
    <property type="entry name" value="PLEXIN-B"/>
    <property type="match status" value="1"/>
</dbReference>
<dbReference type="InterPro" id="IPR036352">
    <property type="entry name" value="Semap_dom_sf"/>
</dbReference>
<dbReference type="InterPro" id="IPR014756">
    <property type="entry name" value="Ig_E-set"/>
</dbReference>
<dbReference type="GO" id="GO:0045138">
    <property type="term" value="P:nematode male tail tip morphogenesis"/>
    <property type="evidence" value="ECO:0007669"/>
    <property type="project" value="EnsemblMetazoa"/>
</dbReference>
<dbReference type="Pfam" id="PF01437">
    <property type="entry name" value="PSI"/>
    <property type="match status" value="1"/>
</dbReference>
<keyword evidence="16" id="KW-1185">Reference proteome</keyword>
<dbReference type="Pfam" id="PF08337">
    <property type="entry name" value="Plexin_cytopl"/>
    <property type="match status" value="1"/>
</dbReference>
<keyword evidence="10" id="KW-1015">Disulfide bond</keyword>
<dbReference type="Pfam" id="PF20170">
    <property type="entry name" value="Plexin_RBD"/>
    <property type="match status" value="1"/>
</dbReference>
<dbReference type="Gene3D" id="3.30.1680.10">
    <property type="entry name" value="ligand-binding face of the semaphorins, domain 2"/>
    <property type="match status" value="1"/>
</dbReference>
<dbReference type="SMART" id="SM00423">
    <property type="entry name" value="PSI"/>
    <property type="match status" value="3"/>
</dbReference>
<dbReference type="GO" id="GO:0009986">
    <property type="term" value="C:cell surface"/>
    <property type="evidence" value="ECO:0007669"/>
    <property type="project" value="EnsemblMetazoa"/>
</dbReference>
<protein>
    <submittedName>
        <fullName evidence="15">Sema domain-containing protein</fullName>
    </submittedName>
</protein>
<dbReference type="Gene3D" id="1.10.506.10">
    <property type="entry name" value="GTPase Activation - p120gap, domain 1"/>
    <property type="match status" value="2"/>
</dbReference>